<dbReference type="EMBL" id="JQCN01000064">
    <property type="protein sequence ID" value="KRN96790.1"/>
    <property type="molecule type" value="Genomic_DNA"/>
</dbReference>
<dbReference type="STRING" id="449659.IV66_GL000652"/>
<dbReference type="Proteomes" id="UP000051886">
    <property type="component" value="Unassembled WGS sequence"/>
</dbReference>
<reference evidence="1 2" key="1">
    <citation type="journal article" date="2015" name="Genome Announc.">
        <title>Expanding the biotechnology potential of lactobacilli through comparative genomics of 213 strains and associated genera.</title>
        <authorList>
            <person name="Sun Z."/>
            <person name="Harris H.M."/>
            <person name="McCann A."/>
            <person name="Guo C."/>
            <person name="Argimon S."/>
            <person name="Zhang W."/>
            <person name="Yang X."/>
            <person name="Jeffery I.B."/>
            <person name="Cooney J.C."/>
            <person name="Kagawa T.F."/>
            <person name="Liu W."/>
            <person name="Song Y."/>
            <person name="Salvetti E."/>
            <person name="Wrobel A."/>
            <person name="Rasinkangas P."/>
            <person name="Parkhill J."/>
            <person name="Rea M.C."/>
            <person name="O'Sullivan O."/>
            <person name="Ritari J."/>
            <person name="Douillard F.P."/>
            <person name="Paul Ross R."/>
            <person name="Yang R."/>
            <person name="Briner A.E."/>
            <person name="Felis G.E."/>
            <person name="de Vos W.M."/>
            <person name="Barrangou R."/>
            <person name="Klaenhammer T.R."/>
            <person name="Caufield P.W."/>
            <person name="Cui Y."/>
            <person name="Zhang H."/>
            <person name="O'Toole P.W."/>
        </authorList>
    </citation>
    <scope>NUCLEOTIDE SEQUENCE [LARGE SCALE GENOMIC DNA]</scope>
    <source>
        <strain evidence="1 2">NBRC 103219</strain>
    </source>
</reference>
<comment type="caution">
    <text evidence="1">The sequence shown here is derived from an EMBL/GenBank/DDBJ whole genome shotgun (WGS) entry which is preliminary data.</text>
</comment>
<dbReference type="Pfam" id="PF02566">
    <property type="entry name" value="OsmC"/>
    <property type="match status" value="1"/>
</dbReference>
<dbReference type="InterPro" id="IPR003718">
    <property type="entry name" value="OsmC/Ohr_fam"/>
</dbReference>
<dbReference type="PATRIC" id="fig|449659.4.peg.658"/>
<dbReference type="Gene3D" id="3.30.300.20">
    <property type="match status" value="1"/>
</dbReference>
<gene>
    <name evidence="1" type="ORF">IV66_GL000652</name>
</gene>
<accession>A0A0R2LAU9</accession>
<dbReference type="SUPFAM" id="SSF82784">
    <property type="entry name" value="OsmC-like"/>
    <property type="match status" value="1"/>
</dbReference>
<dbReference type="AlphaFoldDB" id="A0A0R2LAU9"/>
<proteinExistence type="predicted"/>
<dbReference type="PANTHER" id="PTHR34352:SF1">
    <property type="entry name" value="PROTEIN YHFA"/>
    <property type="match status" value="1"/>
</dbReference>
<keyword evidence="2" id="KW-1185">Reference proteome</keyword>
<name>A0A0R2LAU9_9LACO</name>
<organism evidence="1 2">
    <name type="scientific">Ligilactobacillus pobuzihii</name>
    <dbReference type="NCBI Taxonomy" id="449659"/>
    <lineage>
        <taxon>Bacteria</taxon>
        <taxon>Bacillati</taxon>
        <taxon>Bacillota</taxon>
        <taxon>Bacilli</taxon>
        <taxon>Lactobacillales</taxon>
        <taxon>Lactobacillaceae</taxon>
        <taxon>Ligilactobacillus</taxon>
    </lineage>
</organism>
<sequence length="134" mass="15137">MSTDKKKQLVLQANNGNFVLPHTPENWVLKANQGYSPVQMVVAATACCGGYVYQEILENSHVSFEMVQAEVSYTRNEKKPAQPLKQIEITFCLKVTNEDQRKAISCLRLIDRHCPVIQSLDPEIEVTQKAVFVD</sequence>
<dbReference type="PANTHER" id="PTHR34352">
    <property type="entry name" value="PROTEIN YHFA"/>
    <property type="match status" value="1"/>
</dbReference>
<evidence type="ECO:0000313" key="2">
    <source>
        <dbReference type="Proteomes" id="UP000051886"/>
    </source>
</evidence>
<evidence type="ECO:0000313" key="1">
    <source>
        <dbReference type="EMBL" id="KRN96790.1"/>
    </source>
</evidence>
<dbReference type="RefSeq" id="WP_017868885.1">
    <property type="nucleotide sequence ID" value="NZ_BJYB01000018.1"/>
</dbReference>
<dbReference type="InterPro" id="IPR015946">
    <property type="entry name" value="KH_dom-like_a/b"/>
</dbReference>
<protein>
    <submittedName>
        <fullName evidence="1">OsmC Ohr family protein</fullName>
    </submittedName>
</protein>
<dbReference type="OrthoDB" id="13625at2"/>
<dbReference type="InterPro" id="IPR036102">
    <property type="entry name" value="OsmC/Ohrsf"/>
</dbReference>